<gene>
    <name evidence="5" type="ORF">RJ640_004318</name>
</gene>
<dbReference type="InterPro" id="IPR036426">
    <property type="entry name" value="Bulb-type_lectin_dom_sf"/>
</dbReference>
<keyword evidence="6" id="KW-1185">Reference proteome</keyword>
<accession>A0AA88RUS2</accession>
<dbReference type="EMBL" id="JAVXUO010000401">
    <property type="protein sequence ID" value="KAK2992544.1"/>
    <property type="molecule type" value="Genomic_DNA"/>
</dbReference>
<evidence type="ECO:0000256" key="1">
    <source>
        <dbReference type="ARBA" id="ARBA00022729"/>
    </source>
</evidence>
<dbReference type="Gene3D" id="2.90.10.30">
    <property type="match status" value="1"/>
</dbReference>
<proteinExistence type="predicted"/>
<comment type="caution">
    <text evidence="5">The sequence shown here is derived from an EMBL/GenBank/DDBJ whole genome shotgun (WGS) entry which is preliminary data.</text>
</comment>
<sequence>MDGQKKRVSVLELILLFLSHFSYTVDAQFSYLQSVNLSSSWTNSPYTLQNSRDSADGSQIRPILVVNNTSPPFVFGFYGNATEINTSFYLVDADGILVWHTNTSGSRLMLNTAGNLMLVDDKDTAIWQSFDHQTDTWLPGQNISVGQTLLARESPFNLATGQYYLSLNQLSQLRAYIGSDPPKQYANFSVNESTPIYGVRFLAQPSYALFELMSLEGTAFRYIRLESEGHLNVYQIQTLPNDTGHSVGGVVIVSSDLFGLYLNDCDYPTKCGSSGVCLDGECSCPGGDSSFFTPGHKRLSEGSVYSFGIVVLEFLFGRKNSDSSQHHTLIDIVKEKAETEELHDLVDGYNEDMQLNKEEARKMITIAIMCIARNSGIFCLVGFPFPHHCVPRVLLTTIYSKMPYALIFKFITPNALWYGS</sequence>
<evidence type="ECO:0000313" key="5">
    <source>
        <dbReference type="EMBL" id="KAK2992544.1"/>
    </source>
</evidence>
<organism evidence="5 6">
    <name type="scientific">Escallonia rubra</name>
    <dbReference type="NCBI Taxonomy" id="112253"/>
    <lineage>
        <taxon>Eukaryota</taxon>
        <taxon>Viridiplantae</taxon>
        <taxon>Streptophyta</taxon>
        <taxon>Embryophyta</taxon>
        <taxon>Tracheophyta</taxon>
        <taxon>Spermatophyta</taxon>
        <taxon>Magnoliopsida</taxon>
        <taxon>eudicotyledons</taxon>
        <taxon>Gunneridae</taxon>
        <taxon>Pentapetalae</taxon>
        <taxon>asterids</taxon>
        <taxon>campanulids</taxon>
        <taxon>Escalloniales</taxon>
        <taxon>Escalloniaceae</taxon>
        <taxon>Escallonia</taxon>
    </lineage>
</organism>
<name>A0AA88RUS2_9ASTE</name>
<dbReference type="SUPFAM" id="SSF51110">
    <property type="entry name" value="alpha-D-mannose-specific plant lectins"/>
    <property type="match status" value="1"/>
</dbReference>
<dbReference type="Proteomes" id="UP001187471">
    <property type="component" value="Unassembled WGS sequence"/>
</dbReference>
<reference evidence="5" key="1">
    <citation type="submission" date="2022-12" db="EMBL/GenBank/DDBJ databases">
        <title>Draft genome assemblies for two species of Escallonia (Escalloniales).</title>
        <authorList>
            <person name="Chanderbali A."/>
            <person name="Dervinis C."/>
            <person name="Anghel I."/>
            <person name="Soltis D."/>
            <person name="Soltis P."/>
            <person name="Zapata F."/>
        </authorList>
    </citation>
    <scope>NUCLEOTIDE SEQUENCE</scope>
    <source>
        <strain evidence="5">UCBG92.1500</strain>
        <tissue evidence="5">Leaf</tissue>
    </source>
</reference>
<feature type="chain" id="PRO_5041705199" description="Bulb-type lectin domain-containing protein" evidence="3">
    <location>
        <begin position="28"/>
        <end position="420"/>
    </location>
</feature>
<dbReference type="PANTHER" id="PTHR47976:SF30">
    <property type="entry name" value="RECEPTOR-LIKE SERINE_THREONINE-PROTEIN KINASE"/>
    <property type="match status" value="1"/>
</dbReference>
<dbReference type="InterPro" id="IPR051343">
    <property type="entry name" value="G-type_lectin_kinases/EP1-like"/>
</dbReference>
<protein>
    <recommendedName>
        <fullName evidence="4">Bulb-type lectin domain-containing protein</fullName>
    </recommendedName>
</protein>
<evidence type="ECO:0000256" key="3">
    <source>
        <dbReference type="SAM" id="SignalP"/>
    </source>
</evidence>
<keyword evidence="2" id="KW-0325">Glycoprotein</keyword>
<dbReference type="InterPro" id="IPR001480">
    <property type="entry name" value="Bulb-type_lectin_dom"/>
</dbReference>
<dbReference type="PANTHER" id="PTHR47976">
    <property type="entry name" value="G-TYPE LECTIN S-RECEPTOR-LIKE SERINE/THREONINE-PROTEIN KINASE SD2-5"/>
    <property type="match status" value="1"/>
</dbReference>
<feature type="domain" description="Bulb-type lectin" evidence="4">
    <location>
        <begin position="86"/>
        <end position="146"/>
    </location>
</feature>
<dbReference type="AlphaFoldDB" id="A0AA88RUS2"/>
<evidence type="ECO:0000259" key="4">
    <source>
        <dbReference type="Pfam" id="PF01453"/>
    </source>
</evidence>
<dbReference type="Pfam" id="PF01453">
    <property type="entry name" value="B_lectin"/>
    <property type="match status" value="1"/>
</dbReference>
<feature type="signal peptide" evidence="3">
    <location>
        <begin position="1"/>
        <end position="27"/>
    </location>
</feature>
<evidence type="ECO:0000256" key="2">
    <source>
        <dbReference type="ARBA" id="ARBA00023180"/>
    </source>
</evidence>
<evidence type="ECO:0000313" key="6">
    <source>
        <dbReference type="Proteomes" id="UP001187471"/>
    </source>
</evidence>
<keyword evidence="1 3" id="KW-0732">Signal</keyword>
<dbReference type="Gene3D" id="1.10.510.10">
    <property type="entry name" value="Transferase(Phosphotransferase) domain 1"/>
    <property type="match status" value="1"/>
</dbReference>